<evidence type="ECO:0000256" key="5">
    <source>
        <dbReference type="ARBA" id="ARBA00022490"/>
    </source>
</evidence>
<dbReference type="EC" id="3.4.19.3" evidence="9"/>
<keyword evidence="11" id="KW-1185">Reference proteome</keyword>
<dbReference type="InterPro" id="IPR000816">
    <property type="entry name" value="Peptidase_C15"/>
</dbReference>
<keyword evidence="6" id="KW-0645">Protease</keyword>
<comment type="subcellular location">
    <subcellularLocation>
        <location evidence="3">Cytoplasm</location>
    </subcellularLocation>
</comment>
<evidence type="ECO:0000256" key="8">
    <source>
        <dbReference type="ARBA" id="ARBA00022807"/>
    </source>
</evidence>
<dbReference type="InParanoid" id="A0A7L4YVE3"/>
<reference evidence="10 11" key="1">
    <citation type="journal article" date="2018" name="Int. J. Syst. Evol. Microbiol.">
        <title>Epidermidibacterium keratini gen. nov., sp. nov., a member of the family Sporichthyaceae, isolated from keratin epidermis.</title>
        <authorList>
            <person name="Lee D.G."/>
            <person name="Trujillo M.E."/>
            <person name="Kang S."/>
            <person name="Nam J.J."/>
            <person name="Kim Y.J."/>
        </authorList>
    </citation>
    <scope>NUCLEOTIDE SEQUENCE [LARGE SCALE GENOMIC DNA]</scope>
    <source>
        <strain evidence="10 11">EPI-7</strain>
    </source>
</reference>
<dbReference type="PIRSF" id="PIRSF015592">
    <property type="entry name" value="Prld-crbxl_pptds"/>
    <property type="match status" value="1"/>
</dbReference>
<dbReference type="PROSITE" id="PS01333">
    <property type="entry name" value="PYRASE_GLU"/>
    <property type="match status" value="1"/>
</dbReference>
<dbReference type="InterPro" id="IPR016125">
    <property type="entry name" value="Peptidase_C15-like"/>
</dbReference>
<dbReference type="GO" id="GO:0006508">
    <property type="term" value="P:proteolysis"/>
    <property type="evidence" value="ECO:0007669"/>
    <property type="project" value="UniProtKB-KW"/>
</dbReference>
<evidence type="ECO:0000256" key="9">
    <source>
        <dbReference type="PROSITE-ProRule" id="PRU10076"/>
    </source>
</evidence>
<dbReference type="AlphaFoldDB" id="A0A7L4YVE3"/>
<evidence type="ECO:0000313" key="10">
    <source>
        <dbReference type="EMBL" id="QHC02489.1"/>
    </source>
</evidence>
<dbReference type="InterPro" id="IPR036440">
    <property type="entry name" value="Peptidase_C15-like_sf"/>
</dbReference>
<dbReference type="FunFam" id="3.40.630.20:FF:000001">
    <property type="entry name" value="Pyrrolidone-carboxylate peptidase"/>
    <property type="match status" value="1"/>
</dbReference>
<keyword evidence="8" id="KW-0788">Thiol protease</keyword>
<dbReference type="Proteomes" id="UP000463857">
    <property type="component" value="Chromosome"/>
</dbReference>
<organism evidence="10 11">
    <name type="scientific">Epidermidibacterium keratini</name>
    <dbReference type="NCBI Taxonomy" id="1891644"/>
    <lineage>
        <taxon>Bacteria</taxon>
        <taxon>Bacillati</taxon>
        <taxon>Actinomycetota</taxon>
        <taxon>Actinomycetes</taxon>
        <taxon>Sporichthyales</taxon>
        <taxon>Sporichthyaceae</taxon>
        <taxon>Epidermidibacterium</taxon>
    </lineage>
</organism>
<dbReference type="KEGG" id="eke:EK0264_15940"/>
<dbReference type="Gene3D" id="3.40.630.20">
    <property type="entry name" value="Peptidase C15, pyroglutamyl peptidase I-like"/>
    <property type="match status" value="1"/>
</dbReference>
<comment type="function">
    <text evidence="2">Removes 5-oxoproline from various penultimate amino acid residues except L-proline.</text>
</comment>
<dbReference type="NCBIfam" id="TIGR00504">
    <property type="entry name" value="pyro_pdase"/>
    <property type="match status" value="1"/>
</dbReference>
<dbReference type="FunCoup" id="A0A7L4YVE3">
    <property type="interactions" value="15"/>
</dbReference>
<dbReference type="CDD" id="cd00501">
    <property type="entry name" value="Peptidase_C15"/>
    <property type="match status" value="1"/>
</dbReference>
<proteinExistence type="inferred from homology"/>
<evidence type="ECO:0000256" key="6">
    <source>
        <dbReference type="ARBA" id="ARBA00022670"/>
    </source>
</evidence>
<evidence type="ECO:0000256" key="3">
    <source>
        <dbReference type="ARBA" id="ARBA00004496"/>
    </source>
</evidence>
<evidence type="ECO:0000256" key="4">
    <source>
        <dbReference type="ARBA" id="ARBA00006641"/>
    </source>
</evidence>
<dbReference type="EMBL" id="CP047156">
    <property type="protein sequence ID" value="QHC02489.1"/>
    <property type="molecule type" value="Genomic_DNA"/>
</dbReference>
<dbReference type="InterPro" id="IPR029762">
    <property type="entry name" value="PGP-I_bact-type"/>
</dbReference>
<gene>
    <name evidence="10" type="primary">pcp</name>
    <name evidence="10" type="ORF">EK0264_15940</name>
</gene>
<dbReference type="PANTHER" id="PTHR23402:SF1">
    <property type="entry name" value="PYROGLUTAMYL-PEPTIDASE I"/>
    <property type="match status" value="1"/>
</dbReference>
<dbReference type="InterPro" id="IPR033693">
    <property type="entry name" value="PGPEP1_Glu_AS"/>
</dbReference>
<feature type="active site" evidence="9">
    <location>
        <position position="77"/>
    </location>
</feature>
<protein>
    <recommendedName>
        <fullName evidence="9">Pyroglutamyl-peptidase I</fullName>
        <ecNumber evidence="9">3.4.19.3</ecNumber>
    </recommendedName>
</protein>
<evidence type="ECO:0000313" key="11">
    <source>
        <dbReference type="Proteomes" id="UP000463857"/>
    </source>
</evidence>
<dbReference type="PRINTS" id="PR00706">
    <property type="entry name" value="PYROGLUPTASE"/>
</dbReference>
<comment type="similarity">
    <text evidence="4">Belongs to the peptidase C15 family.</text>
</comment>
<dbReference type="Pfam" id="PF01470">
    <property type="entry name" value="Peptidase_C15"/>
    <property type="match status" value="1"/>
</dbReference>
<dbReference type="GO" id="GO:0016920">
    <property type="term" value="F:pyroglutamyl-peptidase activity"/>
    <property type="evidence" value="ECO:0007669"/>
    <property type="project" value="UniProtKB-EC"/>
</dbReference>
<dbReference type="PANTHER" id="PTHR23402">
    <property type="entry name" value="PROTEASE FAMILY C15 PYROGLUTAMYL-PEPTIDASE I-RELATED"/>
    <property type="match status" value="1"/>
</dbReference>
<dbReference type="OrthoDB" id="9779738at2"/>
<keyword evidence="5" id="KW-0963">Cytoplasm</keyword>
<evidence type="ECO:0000256" key="7">
    <source>
        <dbReference type="ARBA" id="ARBA00022801"/>
    </source>
</evidence>
<comment type="catalytic activity">
    <reaction evidence="1 9">
        <text>Release of an N-terminal pyroglutamyl group from a polypeptide, the second amino acid generally not being Pro.</text>
        <dbReference type="EC" id="3.4.19.3"/>
    </reaction>
</comment>
<sequence>MLVTGFEPFGEDRANPSSDAVRNLASKWQGTDTLVTEILPVAFDHGARRMRDLIAKHRPDLVLAVGLAGGRNAISIERVAVNLVDARIPDNAGAQPIDVPSVDGAPPAYFTTLPVKAITAAINDAGISTEISYTAGTFVCNHVFFTALDAVEARARVGFIHVPWADGQAPADQATMPIDDIVEALDIAISTALRRTDDLAEAGGTLY</sequence>
<evidence type="ECO:0000256" key="1">
    <source>
        <dbReference type="ARBA" id="ARBA00001770"/>
    </source>
</evidence>
<name>A0A7L4YVE3_9ACTN</name>
<accession>A0A7L4YVE3</accession>
<evidence type="ECO:0000256" key="2">
    <source>
        <dbReference type="ARBA" id="ARBA00002280"/>
    </source>
</evidence>
<keyword evidence="7 10" id="KW-0378">Hydrolase</keyword>
<dbReference type="NCBIfam" id="NF009676">
    <property type="entry name" value="PRK13197.1"/>
    <property type="match status" value="1"/>
</dbReference>
<dbReference type="SUPFAM" id="SSF53182">
    <property type="entry name" value="Pyrrolidone carboxyl peptidase (pyroglutamate aminopeptidase)"/>
    <property type="match status" value="1"/>
</dbReference>
<dbReference type="GO" id="GO:0005829">
    <property type="term" value="C:cytosol"/>
    <property type="evidence" value="ECO:0007669"/>
    <property type="project" value="InterPro"/>
</dbReference>